<evidence type="ECO:0000313" key="2">
    <source>
        <dbReference type="Proteomes" id="UP000335636"/>
    </source>
</evidence>
<proteinExistence type="predicted"/>
<gene>
    <name evidence="1" type="ORF">MONAX_5E018171</name>
</gene>
<accession>A0A5E4CX12</accession>
<dbReference type="AlphaFoldDB" id="A0A5E4CX12"/>
<keyword evidence="2" id="KW-1185">Reference proteome</keyword>
<feature type="non-terminal residue" evidence="1">
    <location>
        <position position="52"/>
    </location>
</feature>
<dbReference type="Proteomes" id="UP000335636">
    <property type="component" value="Unassembled WGS sequence"/>
</dbReference>
<organism evidence="1 2">
    <name type="scientific">Marmota monax</name>
    <name type="common">Woodchuck</name>
    <dbReference type="NCBI Taxonomy" id="9995"/>
    <lineage>
        <taxon>Eukaryota</taxon>
        <taxon>Metazoa</taxon>
        <taxon>Chordata</taxon>
        <taxon>Craniata</taxon>
        <taxon>Vertebrata</taxon>
        <taxon>Euteleostomi</taxon>
        <taxon>Mammalia</taxon>
        <taxon>Eutheria</taxon>
        <taxon>Euarchontoglires</taxon>
        <taxon>Glires</taxon>
        <taxon>Rodentia</taxon>
        <taxon>Sciuromorpha</taxon>
        <taxon>Sciuridae</taxon>
        <taxon>Xerinae</taxon>
        <taxon>Marmotini</taxon>
        <taxon>Marmota</taxon>
    </lineage>
</organism>
<dbReference type="EMBL" id="CABDUW010002318">
    <property type="protein sequence ID" value="VTJ86305.1"/>
    <property type="molecule type" value="Genomic_DNA"/>
</dbReference>
<name>A0A5E4CX12_MARMO</name>
<reference evidence="1" key="1">
    <citation type="submission" date="2019-04" db="EMBL/GenBank/DDBJ databases">
        <authorList>
            <person name="Alioto T."/>
            <person name="Alioto T."/>
        </authorList>
    </citation>
    <scope>NUCLEOTIDE SEQUENCE [LARGE SCALE GENOMIC DNA]</scope>
</reference>
<comment type="caution">
    <text evidence="1">The sequence shown here is derived from an EMBL/GenBank/DDBJ whole genome shotgun (WGS) entry which is preliminary data.</text>
</comment>
<sequence length="52" mass="6050">YNSSKWVLGEPVYTLAVFQNSRTVDCQLPSDVQQSDTMDVMDQKPIMKWQLK</sequence>
<feature type="non-terminal residue" evidence="1">
    <location>
        <position position="1"/>
    </location>
</feature>
<evidence type="ECO:0000313" key="1">
    <source>
        <dbReference type="EMBL" id="VTJ86305.1"/>
    </source>
</evidence>
<protein>
    <submittedName>
        <fullName evidence="1">Uncharacterized protein</fullName>
    </submittedName>
</protein>